<dbReference type="Proteomes" id="UP001148185">
    <property type="component" value="Unassembled WGS sequence"/>
</dbReference>
<comment type="caution">
    <text evidence="2">The sequence shown here is derived from an EMBL/GenBank/DDBJ whole genome shotgun (WGS) entry which is preliminary data.</text>
</comment>
<dbReference type="EMBL" id="JAMDHA010000059">
    <property type="protein sequence ID" value="MDD1011639.1"/>
    <property type="molecule type" value="Genomic_DNA"/>
</dbReference>
<gene>
    <name evidence="2" type="primary">trfA</name>
    <name evidence="2" type="ORF">M5G27_29725</name>
</gene>
<name>A0A9X4C6Y6_9PSED</name>
<dbReference type="InterPro" id="IPR010751">
    <property type="entry name" value="TrfA"/>
</dbReference>
<protein>
    <submittedName>
        <fullName evidence="2">Plasmid replication initiator TrfA</fullName>
    </submittedName>
</protein>
<reference evidence="2 3" key="1">
    <citation type="submission" date="2022-05" db="EMBL/GenBank/DDBJ databases">
        <title>Novel Pseudomonas spp. Isolated from a Rainbow Trout Aquaculture Facility.</title>
        <authorList>
            <person name="Testerman T."/>
            <person name="Graf J."/>
        </authorList>
    </citation>
    <scope>NUCLEOTIDE SEQUENCE [LARGE SCALE GENOMIC DNA]</scope>
    <source>
        <strain evidence="2 3">ID1042</strain>
    </source>
</reference>
<evidence type="ECO:0000256" key="1">
    <source>
        <dbReference type="SAM" id="MobiDB-lite"/>
    </source>
</evidence>
<feature type="compositionally biased region" description="Basic and acidic residues" evidence="1">
    <location>
        <begin position="1"/>
        <end position="11"/>
    </location>
</feature>
<accession>A0A9X4C6Y6</accession>
<dbReference type="AlphaFoldDB" id="A0A9X4C6Y6"/>
<evidence type="ECO:0000313" key="3">
    <source>
        <dbReference type="Proteomes" id="UP001148185"/>
    </source>
</evidence>
<feature type="region of interest" description="Disordered" evidence="1">
    <location>
        <begin position="1"/>
        <end position="110"/>
    </location>
</feature>
<sequence>MNDTKSEKPRNGDLFATQGGAEGEGGTPQSKPGHGIKAARERAEAAQNAALLRDDPLSAQEQGTGDTTNESGKAAQTQAETQKPAAAPATRRGDGLKAAQQRAKEAKENAEKRLGKWAEELREAPNEALRCALFTARNRNVQRDQLKSVEISSYGNSRVIYTGEELRQDDLDVWLQVLHLARLQELGTPIRFSPAQMKKDLQWPYGVKHTVRLMTILTRLKTTGVQFHSERLGRGVVLSLVRKFEYSDDFDVAGKRADDEWIVELEPEIATLFGGGFYSTRIEWEQRMALPGNLAKWLHGFYASHSEPYALNVDTLIKHAGSRVSTQGKARQMVKEALNELVAVGFLKEASCDRSGKVTVVRNKANTKTPA</sequence>
<proteinExistence type="predicted"/>
<evidence type="ECO:0000313" key="2">
    <source>
        <dbReference type="EMBL" id="MDD1011639.1"/>
    </source>
</evidence>
<organism evidence="2 3">
    <name type="scientific">Pseudomonas shahriarae</name>
    <dbReference type="NCBI Taxonomy" id="2745512"/>
    <lineage>
        <taxon>Bacteria</taxon>
        <taxon>Pseudomonadati</taxon>
        <taxon>Pseudomonadota</taxon>
        <taxon>Gammaproteobacteria</taxon>
        <taxon>Pseudomonadales</taxon>
        <taxon>Pseudomonadaceae</taxon>
        <taxon>Pseudomonas</taxon>
    </lineage>
</organism>
<keyword evidence="3" id="KW-1185">Reference proteome</keyword>
<feature type="compositionally biased region" description="Polar residues" evidence="1">
    <location>
        <begin position="59"/>
        <end position="81"/>
    </location>
</feature>
<dbReference type="RefSeq" id="WP_050682282.1">
    <property type="nucleotide sequence ID" value="NZ_JAMDHA010000059.1"/>
</dbReference>
<dbReference type="Pfam" id="PF07042">
    <property type="entry name" value="TrfA"/>
    <property type="match status" value="1"/>
</dbReference>